<evidence type="ECO:0000259" key="1">
    <source>
        <dbReference type="Pfam" id="PF07715"/>
    </source>
</evidence>
<dbReference type="Proteomes" id="UP001499909">
    <property type="component" value="Unassembled WGS sequence"/>
</dbReference>
<evidence type="ECO:0000313" key="2">
    <source>
        <dbReference type="EMBL" id="GAA3939715.1"/>
    </source>
</evidence>
<dbReference type="EMBL" id="BAABDH010000040">
    <property type="protein sequence ID" value="GAA3939715.1"/>
    <property type="molecule type" value="Genomic_DNA"/>
</dbReference>
<keyword evidence="3" id="KW-1185">Reference proteome</keyword>
<comment type="caution">
    <text evidence="2">The sequence shown here is derived from an EMBL/GenBank/DDBJ whole genome shotgun (WGS) entry which is preliminary data.</text>
</comment>
<accession>A0ABP7N835</accession>
<feature type="domain" description="TonB-dependent receptor plug" evidence="1">
    <location>
        <begin position="33"/>
        <end position="80"/>
    </location>
</feature>
<evidence type="ECO:0000313" key="3">
    <source>
        <dbReference type="Proteomes" id="UP001499909"/>
    </source>
</evidence>
<dbReference type="InterPro" id="IPR037066">
    <property type="entry name" value="Plug_dom_sf"/>
</dbReference>
<proteinExistence type="predicted"/>
<dbReference type="Gene3D" id="2.170.130.10">
    <property type="entry name" value="TonB-dependent receptor, plug domain"/>
    <property type="match status" value="1"/>
</dbReference>
<organism evidence="2 3">
    <name type="scientific">Hymenobacter algoricola</name>
    <dbReference type="NCBI Taxonomy" id="486267"/>
    <lineage>
        <taxon>Bacteria</taxon>
        <taxon>Pseudomonadati</taxon>
        <taxon>Bacteroidota</taxon>
        <taxon>Cytophagia</taxon>
        <taxon>Cytophagales</taxon>
        <taxon>Hymenobacteraceae</taxon>
        <taxon>Hymenobacter</taxon>
    </lineage>
</organism>
<protein>
    <recommendedName>
        <fullName evidence="1">TonB-dependent receptor plug domain-containing protein</fullName>
    </recommendedName>
</protein>
<name>A0ABP7N835_9BACT</name>
<dbReference type="Pfam" id="PF07715">
    <property type="entry name" value="Plug"/>
    <property type="match status" value="1"/>
</dbReference>
<gene>
    <name evidence="2" type="ORF">GCM10022406_24770</name>
</gene>
<dbReference type="SUPFAM" id="SSF56935">
    <property type="entry name" value="Porins"/>
    <property type="match status" value="1"/>
</dbReference>
<dbReference type="InterPro" id="IPR012910">
    <property type="entry name" value="Plug_dom"/>
</dbReference>
<dbReference type="RefSeq" id="WP_345114214.1">
    <property type="nucleotide sequence ID" value="NZ_BAABDH010000040.1"/>
</dbReference>
<reference evidence="3" key="1">
    <citation type="journal article" date="2019" name="Int. J. Syst. Evol. Microbiol.">
        <title>The Global Catalogue of Microorganisms (GCM) 10K type strain sequencing project: providing services to taxonomists for standard genome sequencing and annotation.</title>
        <authorList>
            <consortium name="The Broad Institute Genomics Platform"/>
            <consortium name="The Broad Institute Genome Sequencing Center for Infectious Disease"/>
            <person name="Wu L."/>
            <person name="Ma J."/>
        </authorList>
    </citation>
    <scope>NUCLEOTIDE SEQUENCE [LARGE SCALE GENOMIC DNA]</scope>
    <source>
        <strain evidence="3">JCM 17214</strain>
    </source>
</reference>
<sequence length="195" mass="20274">MVGSREEKIAQSTRMGTINVPLTQIKLLPALLGKTDVLKVLQLLPGVQTGGKGQSRLYVRGGSPGQNLILLDGTPVYNPSTCSASSRCSMPMPSITGSSLSGDLPARYGGRLSSVPDISMKEGNRQAFHGEGAVGLVASKLTLEGPIKKDTASFIISARRPSLDVLARPIIGAAAANGGSATIGYFFHDPNGELN</sequence>